<reference evidence="2 3" key="1">
    <citation type="submission" date="2019-09" db="EMBL/GenBank/DDBJ databases">
        <authorList>
            <person name="Liu P."/>
        </authorList>
    </citation>
    <scope>NUCLEOTIDE SEQUENCE [LARGE SCALE GENOMIC DNA]</scope>
    <source>
        <strain evidence="2 3">TRM68085</strain>
    </source>
</reference>
<sequence>MALVLWAGMRLLRERRVYVMVLVGAVGWFLTVMGNVGTLLERAYGVLPLAPMALFVVVTALASVILRPARR</sequence>
<evidence type="ECO:0000313" key="2">
    <source>
        <dbReference type="EMBL" id="KAB2592489.1"/>
    </source>
</evidence>
<dbReference type="Proteomes" id="UP000326907">
    <property type="component" value="Unassembled WGS sequence"/>
</dbReference>
<dbReference type="RefSeq" id="WP_151510046.1">
    <property type="nucleotide sequence ID" value="NZ_JBMVCA010000010.1"/>
</dbReference>
<dbReference type="AlphaFoldDB" id="A0A5N5END2"/>
<proteinExistence type="predicted"/>
<keyword evidence="3" id="KW-1185">Reference proteome</keyword>
<comment type="caution">
    <text evidence="2">The sequence shown here is derived from an EMBL/GenBank/DDBJ whole genome shotgun (WGS) entry which is preliminary data.</text>
</comment>
<feature type="transmembrane region" description="Helical" evidence="1">
    <location>
        <begin position="17"/>
        <end position="40"/>
    </location>
</feature>
<evidence type="ECO:0000256" key="1">
    <source>
        <dbReference type="SAM" id="Phobius"/>
    </source>
</evidence>
<accession>A0A5N5END2</accession>
<keyword evidence="1" id="KW-0812">Transmembrane</keyword>
<name>A0A5N5END2_9ACTN</name>
<protein>
    <submittedName>
        <fullName evidence="2">Uncharacterized protein</fullName>
    </submittedName>
</protein>
<dbReference type="EMBL" id="VYUA01000007">
    <property type="protein sequence ID" value="KAB2592489.1"/>
    <property type="molecule type" value="Genomic_DNA"/>
</dbReference>
<keyword evidence="1" id="KW-1133">Transmembrane helix</keyword>
<keyword evidence="1" id="KW-0472">Membrane</keyword>
<evidence type="ECO:0000313" key="3">
    <source>
        <dbReference type="Proteomes" id="UP000326907"/>
    </source>
</evidence>
<gene>
    <name evidence="2" type="ORF">F5983_10360</name>
</gene>
<organism evidence="2 3">
    <name type="scientific">Streptomyces arboris</name>
    <dbReference type="NCBI Taxonomy" id="2600619"/>
    <lineage>
        <taxon>Bacteria</taxon>
        <taxon>Bacillati</taxon>
        <taxon>Actinomycetota</taxon>
        <taxon>Actinomycetes</taxon>
        <taxon>Kitasatosporales</taxon>
        <taxon>Streptomycetaceae</taxon>
        <taxon>Streptomyces</taxon>
    </lineage>
</organism>
<feature type="transmembrane region" description="Helical" evidence="1">
    <location>
        <begin position="46"/>
        <end position="66"/>
    </location>
</feature>